<dbReference type="AlphaFoldDB" id="A0A1G6YAE2"/>
<keyword evidence="2" id="KW-1185">Reference proteome</keyword>
<organism evidence="1 2">
    <name type="scientific">Paracidovorax valerianellae</name>
    <dbReference type="NCBI Taxonomy" id="187868"/>
    <lineage>
        <taxon>Bacteria</taxon>
        <taxon>Pseudomonadati</taxon>
        <taxon>Pseudomonadota</taxon>
        <taxon>Betaproteobacteria</taxon>
        <taxon>Burkholderiales</taxon>
        <taxon>Comamonadaceae</taxon>
        <taxon>Paracidovorax</taxon>
    </lineage>
</organism>
<proteinExistence type="predicted"/>
<dbReference type="Pfam" id="PF06475">
    <property type="entry name" value="Glycolipid_bind"/>
    <property type="match status" value="1"/>
</dbReference>
<dbReference type="SUPFAM" id="SSF159275">
    <property type="entry name" value="PA1994-like"/>
    <property type="match status" value="1"/>
</dbReference>
<gene>
    <name evidence="1" type="ORF">SAMN05192589_1107</name>
</gene>
<accession>A0A1G6YAE2</accession>
<evidence type="ECO:0000313" key="1">
    <source>
        <dbReference type="EMBL" id="SDD87464.1"/>
    </source>
</evidence>
<dbReference type="RefSeq" id="WP_092744629.1">
    <property type="nucleotide sequence ID" value="NZ_FMZC01000010.1"/>
</dbReference>
<dbReference type="OrthoDB" id="9814791at2"/>
<evidence type="ECO:0008006" key="3">
    <source>
        <dbReference type="Google" id="ProtNLM"/>
    </source>
</evidence>
<name>A0A1G6YAE2_9BURK</name>
<dbReference type="InterPro" id="IPR009467">
    <property type="entry name" value="Glycolipid-bd_prot_put"/>
</dbReference>
<reference evidence="1 2" key="1">
    <citation type="submission" date="2016-10" db="EMBL/GenBank/DDBJ databases">
        <authorList>
            <person name="de Groot N.N."/>
        </authorList>
    </citation>
    <scope>NUCLEOTIDE SEQUENCE [LARGE SCALE GENOMIC DNA]</scope>
    <source>
        <strain evidence="1 2">DSM 16619</strain>
    </source>
</reference>
<evidence type="ECO:0000313" key="2">
    <source>
        <dbReference type="Proteomes" id="UP000198781"/>
    </source>
</evidence>
<dbReference type="EMBL" id="FMZC01000010">
    <property type="protein sequence ID" value="SDD87464.1"/>
    <property type="molecule type" value="Genomic_DNA"/>
</dbReference>
<sequence length="198" mass="21809">MSAKPSAPAAPSGASVLLWRRTDIHGLERLVLHIAPDSITAVSTVLCLEDGGFQLEHRWRLTPDWRAQSVHVRCWSAQGHARLALERAGPGWTVDGVPRPDLDGAEEPDLCATPFCNTFAILRTPQATGASLTLDTAFIDAPTLTVTRSRQRYDRLGPRRLRYVDLGLFAGFEAELTVDDNGLVECYEGLFERLYPPA</sequence>
<dbReference type="Proteomes" id="UP000198781">
    <property type="component" value="Unassembled WGS sequence"/>
</dbReference>
<protein>
    <recommendedName>
        <fullName evidence="3">Glycolipid-binding</fullName>
    </recommendedName>
</protein>
<dbReference type="STRING" id="187868.SAMN05192589_1107"/>